<dbReference type="Proteomes" id="UP000188604">
    <property type="component" value="Chromosome"/>
</dbReference>
<evidence type="ECO:0000256" key="5">
    <source>
        <dbReference type="ARBA" id="ARBA00023014"/>
    </source>
</evidence>
<dbReference type="KEGG" id="nch:A0U93_03010"/>
<evidence type="ECO:0000313" key="7">
    <source>
        <dbReference type="EMBL" id="AQS87078.1"/>
    </source>
</evidence>
<evidence type="ECO:0000256" key="3">
    <source>
        <dbReference type="ARBA" id="ARBA00022679"/>
    </source>
</evidence>
<evidence type="ECO:0000256" key="1">
    <source>
        <dbReference type="ARBA" id="ARBA00022485"/>
    </source>
</evidence>
<dbReference type="PANTHER" id="PTHR11061:SF49">
    <property type="entry name" value="23S RRNA (URACIL(1939)-C(5))-METHYLTRANSFERASE RLMD"/>
    <property type="match status" value="1"/>
</dbReference>
<feature type="binding site" evidence="6">
    <location>
        <position position="282"/>
    </location>
    <ligand>
        <name>S-adenosyl-L-methionine</name>
        <dbReference type="ChEBI" id="CHEBI:59789"/>
    </ligand>
</feature>
<evidence type="ECO:0000256" key="6">
    <source>
        <dbReference type="PROSITE-ProRule" id="PRU01024"/>
    </source>
</evidence>
<feature type="binding site" evidence="6">
    <location>
        <position position="252"/>
    </location>
    <ligand>
        <name>S-adenosyl-L-methionine</name>
        <dbReference type="ChEBI" id="CHEBI:59789"/>
    </ligand>
</feature>
<dbReference type="SUPFAM" id="SSF53335">
    <property type="entry name" value="S-adenosyl-L-methionine-dependent methyltransferases"/>
    <property type="match status" value="1"/>
</dbReference>
<protein>
    <submittedName>
        <fullName evidence="7">tRNA (Uracil-5-)-methyltransferase</fullName>
    </submittedName>
</protein>
<dbReference type="AlphaFoldDB" id="A0A1U9KMU7"/>
<proteinExistence type="inferred from homology"/>
<keyword evidence="5" id="KW-0411">Iron-sulfur</keyword>
<dbReference type="Gene3D" id="2.40.50.140">
    <property type="entry name" value="Nucleic acid-binding proteins"/>
    <property type="match status" value="1"/>
</dbReference>
<keyword evidence="4 6" id="KW-0949">S-adenosyl-L-methionine</keyword>
<dbReference type="PROSITE" id="PS51687">
    <property type="entry name" value="SAM_MT_RNA_M5U"/>
    <property type="match status" value="1"/>
</dbReference>
<keyword evidence="1" id="KW-0004">4Fe-4S</keyword>
<dbReference type="PROSITE" id="PS50926">
    <property type="entry name" value="TRAM"/>
    <property type="match status" value="1"/>
</dbReference>
<feature type="binding site" evidence="6">
    <location>
        <position position="302"/>
    </location>
    <ligand>
        <name>S-adenosyl-L-methionine</name>
        <dbReference type="ChEBI" id="CHEBI:59789"/>
    </ligand>
</feature>
<evidence type="ECO:0000313" key="8">
    <source>
        <dbReference type="Proteomes" id="UP000188604"/>
    </source>
</evidence>
<dbReference type="PANTHER" id="PTHR11061">
    <property type="entry name" value="RNA M5U METHYLTRANSFERASE"/>
    <property type="match status" value="1"/>
</dbReference>
<keyword evidence="1" id="KW-0479">Metal-binding</keyword>
<dbReference type="Gene3D" id="3.40.50.150">
    <property type="entry name" value="Vaccinia Virus protein VP39"/>
    <property type="match status" value="1"/>
</dbReference>
<keyword evidence="1" id="KW-0408">Iron</keyword>
<dbReference type="Pfam" id="PF01938">
    <property type="entry name" value="TRAM"/>
    <property type="match status" value="1"/>
</dbReference>
<gene>
    <name evidence="7" type="ORF">A0U93_03010</name>
</gene>
<keyword evidence="8" id="KW-1185">Reference proteome</keyword>
<keyword evidence="3 6" id="KW-0808">Transferase</keyword>
<dbReference type="GO" id="GO:0070475">
    <property type="term" value="P:rRNA base methylation"/>
    <property type="evidence" value="ECO:0007669"/>
    <property type="project" value="TreeGrafter"/>
</dbReference>
<feature type="binding site" evidence="6">
    <location>
        <position position="346"/>
    </location>
    <ligand>
        <name>S-adenosyl-L-methionine</name>
        <dbReference type="ChEBI" id="CHEBI:59789"/>
    </ligand>
</feature>
<dbReference type="OrthoDB" id="9804590at2"/>
<accession>A0A1U9KMU7</accession>
<name>A0A1U9KMU7_9PROT</name>
<dbReference type="GO" id="GO:0051539">
    <property type="term" value="F:4 iron, 4 sulfur cluster binding"/>
    <property type="evidence" value="ECO:0007669"/>
    <property type="project" value="UniProtKB-KW"/>
</dbReference>
<dbReference type="EMBL" id="CP014691">
    <property type="protein sequence ID" value="AQS87078.1"/>
    <property type="molecule type" value="Genomic_DNA"/>
</dbReference>
<dbReference type="Gene3D" id="2.40.50.1070">
    <property type="match status" value="1"/>
</dbReference>
<dbReference type="STRING" id="320497.A0U93_03010"/>
<reference evidence="7 8" key="1">
    <citation type="submission" date="2016-03" db="EMBL/GenBank/DDBJ databases">
        <title>Acetic acid bacteria sequencing.</title>
        <authorList>
            <person name="Brandt J."/>
            <person name="Jakob F."/>
            <person name="Vogel R.F."/>
        </authorList>
    </citation>
    <scope>NUCLEOTIDE SEQUENCE [LARGE SCALE GENOMIC DNA]</scope>
    <source>
        <strain evidence="7 8">NBRC 101099</strain>
    </source>
</reference>
<feature type="active site" description="Nucleophile" evidence="6">
    <location>
        <position position="372"/>
    </location>
</feature>
<dbReference type="InterPro" id="IPR029063">
    <property type="entry name" value="SAM-dependent_MTases_sf"/>
</dbReference>
<comment type="similarity">
    <text evidence="6">Belongs to the class I-like SAM-binding methyltransferase superfamily. RNA M5U methyltransferase family.</text>
</comment>
<dbReference type="InterPro" id="IPR002792">
    <property type="entry name" value="TRAM_dom"/>
</dbReference>
<dbReference type="SUPFAM" id="SSF50249">
    <property type="entry name" value="Nucleic acid-binding proteins"/>
    <property type="match status" value="1"/>
</dbReference>
<keyword evidence="2 6" id="KW-0489">Methyltransferase</keyword>
<dbReference type="RefSeq" id="WP_077806047.1">
    <property type="nucleotide sequence ID" value="NZ_BJXS01000004.1"/>
</dbReference>
<dbReference type="GO" id="GO:0070041">
    <property type="term" value="F:rRNA (uridine-C5-)-methyltransferase activity"/>
    <property type="evidence" value="ECO:0007669"/>
    <property type="project" value="TreeGrafter"/>
</dbReference>
<dbReference type="InterPro" id="IPR010280">
    <property type="entry name" value="U5_MeTrfase_fam"/>
</dbReference>
<evidence type="ECO:0000256" key="4">
    <source>
        <dbReference type="ARBA" id="ARBA00022691"/>
    </source>
</evidence>
<organism evidence="7 8">
    <name type="scientific">Neoasaia chiangmaiensis</name>
    <dbReference type="NCBI Taxonomy" id="320497"/>
    <lineage>
        <taxon>Bacteria</taxon>
        <taxon>Pseudomonadati</taxon>
        <taxon>Pseudomonadota</taxon>
        <taxon>Alphaproteobacteria</taxon>
        <taxon>Acetobacterales</taxon>
        <taxon>Acetobacteraceae</taxon>
        <taxon>Neoasaia</taxon>
    </lineage>
</organism>
<sequence>MFELSIVALGADGDGLGHHQNETIFVPGALPGEIVEVERQSPRAAALRSILHASPARVVPPCPLFGACGGCTLQMLRLDALLDWKADRVQQALSEAGFIVVPEPVLFQTAERTRRRLDLGIQRVPNGMVIGLHQRHGPPVDMTTCHVASPEIVALLEPLRLVFSTLGALTGVGDLQINLLATGPDLLLRTANEPTASDRAKLADFARKHSIPRISWASSARSPQRETLAQIAPVNQIFGPLTVSPPTGAFLQATPEGENAIVQAVLRGLPTLNKRDIIIELYAGCGTLTGPLSQKGKVQAYEGDTAAATALRKAQAGHRIDTFNRDLVRQPLSAQEIAKARVVVLDPPYSGAGPQLDAIAASDIADIIYVSCNPKALVKDARSLNKAGYEILDLTVIDQFLWSSEVETVVTFSKDRKRLRKRYPAAA</sequence>
<evidence type="ECO:0000256" key="2">
    <source>
        <dbReference type="ARBA" id="ARBA00022603"/>
    </source>
</evidence>
<dbReference type="InterPro" id="IPR012340">
    <property type="entry name" value="NA-bd_OB-fold"/>
</dbReference>
<dbReference type="Pfam" id="PF05958">
    <property type="entry name" value="tRNA_U5-meth_tr"/>
    <property type="match status" value="1"/>
</dbReference>